<feature type="transmembrane region" description="Helical" evidence="2">
    <location>
        <begin position="148"/>
        <end position="166"/>
    </location>
</feature>
<feature type="region of interest" description="Disordered" evidence="1">
    <location>
        <begin position="1"/>
        <end position="41"/>
    </location>
</feature>
<dbReference type="EMBL" id="BTSY01000006">
    <property type="protein sequence ID" value="GMT32765.1"/>
    <property type="molecule type" value="Genomic_DNA"/>
</dbReference>
<name>A0AAV5WMC7_9BILA</name>
<evidence type="ECO:0000313" key="3">
    <source>
        <dbReference type="EMBL" id="GMT32765.1"/>
    </source>
</evidence>
<gene>
    <name evidence="3" type="ORF">PFISCL1PPCAC_24062</name>
</gene>
<accession>A0AAV5WMC7</accession>
<protein>
    <recommendedName>
        <fullName evidence="5">Tetraspannin</fullName>
    </recommendedName>
</protein>
<comment type="caution">
    <text evidence="3">The sequence shown here is derived from an EMBL/GenBank/DDBJ whole genome shotgun (WGS) entry which is preliminary data.</text>
</comment>
<reference evidence="3" key="1">
    <citation type="submission" date="2023-10" db="EMBL/GenBank/DDBJ databases">
        <title>Genome assembly of Pristionchus species.</title>
        <authorList>
            <person name="Yoshida K."/>
            <person name="Sommer R.J."/>
        </authorList>
    </citation>
    <scope>NUCLEOTIDE SEQUENCE</scope>
    <source>
        <strain evidence="3">RS5133</strain>
    </source>
</reference>
<keyword evidence="2" id="KW-0812">Transmembrane</keyword>
<proteinExistence type="predicted"/>
<feature type="transmembrane region" description="Helical" evidence="2">
    <location>
        <begin position="99"/>
        <end position="128"/>
    </location>
</feature>
<keyword evidence="2" id="KW-0472">Membrane</keyword>
<sequence>PHKAGTPKGQKVESDEPNAPKPVMKPTRKKNPDEERKGVYEEYMEGHPKFPRMYPLASVQDKTKLQSKREDIRAMKRMFDEGYNAVRLSGKKIRPKMVVINYVFILLSILKIIGTFAFFISQVLMYQLPIFNGENVSTDFLFRVMRNASALSMAFQVTLLIADGILIQQMCKQDTRSLVWMFGISSLLTIFILLLSGFQVSSFSNLTNLVSSLIGSYLAVSSHPLTSSSILFTQFECCGFDGPLNWHQEKVFEWESPITGSNLTLQQNFTWVEECSDQYNREKYDN</sequence>
<dbReference type="Proteomes" id="UP001432322">
    <property type="component" value="Unassembled WGS sequence"/>
</dbReference>
<dbReference type="AlphaFoldDB" id="A0AAV5WMC7"/>
<evidence type="ECO:0000256" key="1">
    <source>
        <dbReference type="SAM" id="MobiDB-lite"/>
    </source>
</evidence>
<feature type="non-terminal residue" evidence="3">
    <location>
        <position position="1"/>
    </location>
</feature>
<organism evidence="3 4">
    <name type="scientific">Pristionchus fissidentatus</name>
    <dbReference type="NCBI Taxonomy" id="1538716"/>
    <lineage>
        <taxon>Eukaryota</taxon>
        <taxon>Metazoa</taxon>
        <taxon>Ecdysozoa</taxon>
        <taxon>Nematoda</taxon>
        <taxon>Chromadorea</taxon>
        <taxon>Rhabditida</taxon>
        <taxon>Rhabditina</taxon>
        <taxon>Diplogasteromorpha</taxon>
        <taxon>Diplogasteroidea</taxon>
        <taxon>Neodiplogasteridae</taxon>
        <taxon>Pristionchus</taxon>
    </lineage>
</organism>
<feature type="non-terminal residue" evidence="3">
    <location>
        <position position="286"/>
    </location>
</feature>
<feature type="transmembrane region" description="Helical" evidence="2">
    <location>
        <begin position="178"/>
        <end position="198"/>
    </location>
</feature>
<keyword evidence="4" id="KW-1185">Reference proteome</keyword>
<evidence type="ECO:0000256" key="2">
    <source>
        <dbReference type="SAM" id="Phobius"/>
    </source>
</evidence>
<feature type="compositionally biased region" description="Basic and acidic residues" evidence="1">
    <location>
        <begin position="30"/>
        <end position="41"/>
    </location>
</feature>
<evidence type="ECO:0008006" key="5">
    <source>
        <dbReference type="Google" id="ProtNLM"/>
    </source>
</evidence>
<evidence type="ECO:0000313" key="4">
    <source>
        <dbReference type="Proteomes" id="UP001432322"/>
    </source>
</evidence>
<keyword evidence="2" id="KW-1133">Transmembrane helix</keyword>